<dbReference type="GO" id="GO:0032968">
    <property type="term" value="P:positive regulation of transcription elongation by RNA polymerase II"/>
    <property type="evidence" value="ECO:0007669"/>
    <property type="project" value="TreeGrafter"/>
</dbReference>
<evidence type="ECO:0000256" key="6">
    <source>
        <dbReference type="ARBA" id="ARBA00022741"/>
    </source>
</evidence>
<dbReference type="InterPro" id="IPR017441">
    <property type="entry name" value="Protein_kinase_ATP_BS"/>
</dbReference>
<comment type="caution">
    <text evidence="13">The sequence shown here is derived from an EMBL/GenBank/DDBJ whole genome shotgun (WGS) entry which is preliminary data.</text>
</comment>
<keyword evidence="7" id="KW-0418">Kinase</keyword>
<dbReference type="FunFam" id="3.30.200.20:FF:000021">
    <property type="entry name" value="probable serine/threonine-protein kinase At1g54610"/>
    <property type="match status" value="1"/>
</dbReference>
<dbReference type="Gene3D" id="1.10.510.10">
    <property type="entry name" value="Transferase(Phosphotransferase) domain 1"/>
    <property type="match status" value="1"/>
</dbReference>
<comment type="catalytic activity">
    <reaction evidence="9">
        <text>[DNA-directed RNA polymerase] + ATP = phospho-[DNA-directed RNA polymerase] + ADP + H(+)</text>
        <dbReference type="Rhea" id="RHEA:10216"/>
        <dbReference type="Rhea" id="RHEA-COMP:11321"/>
        <dbReference type="Rhea" id="RHEA-COMP:11322"/>
        <dbReference type="ChEBI" id="CHEBI:15378"/>
        <dbReference type="ChEBI" id="CHEBI:30616"/>
        <dbReference type="ChEBI" id="CHEBI:43176"/>
        <dbReference type="ChEBI" id="CHEBI:68546"/>
        <dbReference type="ChEBI" id="CHEBI:456216"/>
        <dbReference type="EC" id="2.7.11.23"/>
    </reaction>
</comment>
<dbReference type="GO" id="GO:0005634">
    <property type="term" value="C:nucleus"/>
    <property type="evidence" value="ECO:0007669"/>
    <property type="project" value="TreeGrafter"/>
</dbReference>
<evidence type="ECO:0000256" key="1">
    <source>
        <dbReference type="ARBA" id="ARBA00006485"/>
    </source>
</evidence>
<keyword evidence="4" id="KW-0597">Phosphoprotein</keyword>
<evidence type="ECO:0000256" key="8">
    <source>
        <dbReference type="ARBA" id="ARBA00022840"/>
    </source>
</evidence>
<dbReference type="GO" id="GO:0000307">
    <property type="term" value="C:cyclin-dependent protein kinase holoenzyme complex"/>
    <property type="evidence" value="ECO:0007669"/>
    <property type="project" value="TreeGrafter"/>
</dbReference>
<keyword evidence="6 10" id="KW-0547">Nucleotide-binding</keyword>
<keyword evidence="3" id="KW-0723">Serine/threonine-protein kinase</keyword>
<evidence type="ECO:0000313" key="13">
    <source>
        <dbReference type="EMBL" id="CAD6257576.1"/>
    </source>
</evidence>
<name>A0A811QA72_9POAL</name>
<dbReference type="Proteomes" id="UP000604825">
    <property type="component" value="Unassembled WGS sequence"/>
</dbReference>
<dbReference type="EC" id="2.7.11.23" evidence="2"/>
<evidence type="ECO:0000256" key="11">
    <source>
        <dbReference type="SAM" id="Coils"/>
    </source>
</evidence>
<keyword evidence="14" id="KW-1185">Reference proteome</keyword>
<dbReference type="PROSITE" id="PS50011">
    <property type="entry name" value="PROTEIN_KINASE_DOM"/>
    <property type="match status" value="1"/>
</dbReference>
<dbReference type="InterPro" id="IPR000719">
    <property type="entry name" value="Prot_kinase_dom"/>
</dbReference>
<dbReference type="AlphaFoldDB" id="A0A811QA72"/>
<keyword evidence="5" id="KW-0808">Transferase</keyword>
<evidence type="ECO:0000256" key="2">
    <source>
        <dbReference type="ARBA" id="ARBA00012409"/>
    </source>
</evidence>
<dbReference type="GO" id="GO:0005524">
    <property type="term" value="F:ATP binding"/>
    <property type="evidence" value="ECO:0007669"/>
    <property type="project" value="UniProtKB-UniRule"/>
</dbReference>
<dbReference type="InterPro" id="IPR008271">
    <property type="entry name" value="Ser/Thr_kinase_AS"/>
</dbReference>
<evidence type="ECO:0000256" key="9">
    <source>
        <dbReference type="ARBA" id="ARBA00049280"/>
    </source>
</evidence>
<evidence type="ECO:0000256" key="7">
    <source>
        <dbReference type="ARBA" id="ARBA00022777"/>
    </source>
</evidence>
<proteinExistence type="inferred from homology"/>
<protein>
    <recommendedName>
        <fullName evidence="2">[RNA-polymerase]-subunit kinase</fullName>
        <ecNumber evidence="2">2.7.11.23</ecNumber>
    </recommendedName>
</protein>
<evidence type="ECO:0000256" key="10">
    <source>
        <dbReference type="PROSITE-ProRule" id="PRU10141"/>
    </source>
</evidence>
<dbReference type="PROSITE" id="PS00108">
    <property type="entry name" value="PROTEIN_KINASE_ST"/>
    <property type="match status" value="1"/>
</dbReference>
<dbReference type="PANTHER" id="PTHR24056">
    <property type="entry name" value="CELL DIVISION PROTEIN KINASE"/>
    <property type="match status" value="1"/>
</dbReference>
<dbReference type="OrthoDB" id="666622at2759"/>
<dbReference type="FunFam" id="1.10.510.10:FF:000043">
    <property type="entry name" value="probable serine/threonine-protein kinase At1g54610"/>
    <property type="match status" value="1"/>
</dbReference>
<evidence type="ECO:0000256" key="5">
    <source>
        <dbReference type="ARBA" id="ARBA00022679"/>
    </source>
</evidence>
<evidence type="ECO:0000259" key="12">
    <source>
        <dbReference type="PROSITE" id="PS50011"/>
    </source>
</evidence>
<reference evidence="13" key="1">
    <citation type="submission" date="2020-10" db="EMBL/GenBank/DDBJ databases">
        <authorList>
            <person name="Han B."/>
            <person name="Lu T."/>
            <person name="Zhao Q."/>
            <person name="Huang X."/>
            <person name="Zhao Y."/>
        </authorList>
    </citation>
    <scope>NUCLEOTIDE SEQUENCE</scope>
</reference>
<dbReference type="SUPFAM" id="SSF56112">
    <property type="entry name" value="Protein kinase-like (PK-like)"/>
    <property type="match status" value="1"/>
</dbReference>
<dbReference type="SMART" id="SM00220">
    <property type="entry name" value="S_TKc"/>
    <property type="match status" value="1"/>
</dbReference>
<feature type="coiled-coil region" evidence="11">
    <location>
        <begin position="636"/>
        <end position="663"/>
    </location>
</feature>
<dbReference type="Pfam" id="PF00069">
    <property type="entry name" value="Pkinase"/>
    <property type="match status" value="1"/>
</dbReference>
<feature type="binding site" evidence="10">
    <location>
        <position position="273"/>
    </location>
    <ligand>
        <name>ATP</name>
        <dbReference type="ChEBI" id="CHEBI:30616"/>
    </ligand>
</feature>
<sequence>MSHRTQGRRAVAGGRCSPEGVEDLLQLGLPSPSSGLLHPQHPMAALPVSGEEDYCRRRGLVTAIAEDIRQESAAKVNTDPMHSVKWKGINVLLSHLCPKCSKKHDDTTSGSQTTGCTCWQWFFTPSTSNDSATVATANGGNTEVLTSHPKENGFAPSYKLDNEETSVPAVGHHRKPSMHHRLKIWISSGHNGIIGKYGNKLELGVPHVARPLSDEHAKPGWPDWLINVAPEAVQGWFPRRPDSFEKLDKVGQGTYSSVYKARDLKTGKFVALKKVRFLNVEPESVRFMAREILILRKLNHPNIIKLQGIITSSVSQSLYLVFEYMEHDLVGLAATPGLKFTEPQVKCLFQQLLSGLDHCHSNGVLHRDLKSSNLLIDNDGVLKIADFGLATSFDPDNQQPLTSRVATLWYRPPELLLGATKYGPSVDLWSTGCIFAELLAGRPILPGRTEVEQLHKIFKLCGSPSGDYWSKLEVPQTGMFKPSRQYSACIAETFKDFPQSALVLLDNLLALQPDARGTAAEALRSDFFRKKPLACSPSSLPKYPPSKEYDARLRREEAMRKRKAAESVSGFRSVETDGNPFTSEKTKVAMIRPESADARNEVLGSQNSNLGSKGSVVRYKGKSRIYQHSGSMITAKGNMERMLKEHEKNIQEAVRKARLNKSREL</sequence>
<comment type="similarity">
    <text evidence="1">Belongs to the protein kinase superfamily. CMGC Ser/Thr protein kinase family. CDC2/CDKX subfamily.</text>
</comment>
<evidence type="ECO:0000256" key="4">
    <source>
        <dbReference type="ARBA" id="ARBA00022553"/>
    </source>
</evidence>
<dbReference type="InterPro" id="IPR011009">
    <property type="entry name" value="Kinase-like_dom_sf"/>
</dbReference>
<keyword evidence="8 10" id="KW-0067">ATP-binding</keyword>
<feature type="domain" description="Protein kinase" evidence="12">
    <location>
        <begin position="244"/>
        <end position="528"/>
    </location>
</feature>
<dbReference type="GO" id="GO:0008353">
    <property type="term" value="F:RNA polymerase II CTD heptapeptide repeat kinase activity"/>
    <property type="evidence" value="ECO:0007669"/>
    <property type="project" value="UniProtKB-EC"/>
</dbReference>
<evidence type="ECO:0000313" key="14">
    <source>
        <dbReference type="Proteomes" id="UP000604825"/>
    </source>
</evidence>
<dbReference type="InterPro" id="IPR050108">
    <property type="entry name" value="CDK"/>
</dbReference>
<dbReference type="CDD" id="cd07840">
    <property type="entry name" value="STKc_CDK9_like"/>
    <property type="match status" value="1"/>
</dbReference>
<dbReference type="PANTHER" id="PTHR24056:SF397">
    <property type="entry name" value="OS11G0242500 PROTEIN"/>
    <property type="match status" value="1"/>
</dbReference>
<keyword evidence="11" id="KW-0175">Coiled coil</keyword>
<dbReference type="EMBL" id="CAJGYO010000010">
    <property type="protein sequence ID" value="CAD6257576.1"/>
    <property type="molecule type" value="Genomic_DNA"/>
</dbReference>
<dbReference type="Gene3D" id="3.30.200.20">
    <property type="entry name" value="Phosphorylase Kinase, domain 1"/>
    <property type="match status" value="1"/>
</dbReference>
<accession>A0A811QA72</accession>
<dbReference type="PROSITE" id="PS00107">
    <property type="entry name" value="PROTEIN_KINASE_ATP"/>
    <property type="match status" value="1"/>
</dbReference>
<evidence type="ECO:0000256" key="3">
    <source>
        <dbReference type="ARBA" id="ARBA00022527"/>
    </source>
</evidence>
<organism evidence="13 14">
    <name type="scientific">Miscanthus lutarioriparius</name>
    <dbReference type="NCBI Taxonomy" id="422564"/>
    <lineage>
        <taxon>Eukaryota</taxon>
        <taxon>Viridiplantae</taxon>
        <taxon>Streptophyta</taxon>
        <taxon>Embryophyta</taxon>
        <taxon>Tracheophyta</taxon>
        <taxon>Spermatophyta</taxon>
        <taxon>Magnoliopsida</taxon>
        <taxon>Liliopsida</taxon>
        <taxon>Poales</taxon>
        <taxon>Poaceae</taxon>
        <taxon>PACMAD clade</taxon>
        <taxon>Panicoideae</taxon>
        <taxon>Andropogonodae</taxon>
        <taxon>Andropogoneae</taxon>
        <taxon>Saccharinae</taxon>
        <taxon>Miscanthus</taxon>
    </lineage>
</organism>
<gene>
    <name evidence="13" type="ORF">NCGR_LOCUS41061</name>
</gene>